<feature type="compositionally biased region" description="Basic and acidic residues" evidence="1">
    <location>
        <begin position="748"/>
        <end position="760"/>
    </location>
</feature>
<dbReference type="GO" id="GO:0016539">
    <property type="term" value="P:intein-mediated protein splicing"/>
    <property type="evidence" value="ECO:0007669"/>
    <property type="project" value="InterPro"/>
</dbReference>
<reference evidence="2" key="1">
    <citation type="journal article" date="2021" name="IMA Fungus">
        <title>Genomic characterization of three marine fungi, including Emericellopsis atlantica sp. nov. with signatures of a generalist lifestyle and marine biomass degradation.</title>
        <authorList>
            <person name="Hagestad O.C."/>
            <person name="Hou L."/>
            <person name="Andersen J.H."/>
            <person name="Hansen E.H."/>
            <person name="Altermark B."/>
            <person name="Li C."/>
            <person name="Kuhnert E."/>
            <person name="Cox R.J."/>
            <person name="Crous P.W."/>
            <person name="Spatafora J.W."/>
            <person name="Lail K."/>
            <person name="Amirebrahimi M."/>
            <person name="Lipzen A."/>
            <person name="Pangilinan J."/>
            <person name="Andreopoulos W."/>
            <person name="Hayes R.D."/>
            <person name="Ng V."/>
            <person name="Grigoriev I.V."/>
            <person name="Jackson S.A."/>
            <person name="Sutton T.D.S."/>
            <person name="Dobson A.D.W."/>
            <person name="Rama T."/>
        </authorList>
    </citation>
    <scope>NUCLEOTIDE SEQUENCE</scope>
    <source>
        <strain evidence="2">TRa018bII</strain>
    </source>
</reference>
<comment type="caution">
    <text evidence="2">The sequence shown here is derived from an EMBL/GenBank/DDBJ whole genome shotgun (WGS) entry which is preliminary data.</text>
</comment>
<organism evidence="2 3">
    <name type="scientific">Amylocarpus encephaloides</name>
    <dbReference type="NCBI Taxonomy" id="45428"/>
    <lineage>
        <taxon>Eukaryota</taxon>
        <taxon>Fungi</taxon>
        <taxon>Dikarya</taxon>
        <taxon>Ascomycota</taxon>
        <taxon>Pezizomycotina</taxon>
        <taxon>Leotiomycetes</taxon>
        <taxon>Helotiales</taxon>
        <taxon>Helotiales incertae sedis</taxon>
        <taxon>Amylocarpus</taxon>
    </lineage>
</organism>
<keyword evidence="3" id="KW-1185">Reference proteome</keyword>
<dbReference type="InterPro" id="IPR006141">
    <property type="entry name" value="Intein_N"/>
</dbReference>
<accession>A0A9P7Y8E2</accession>
<dbReference type="InterPro" id="IPR036844">
    <property type="entry name" value="Hint_dom_sf"/>
</dbReference>
<evidence type="ECO:0000313" key="3">
    <source>
        <dbReference type="Proteomes" id="UP000824998"/>
    </source>
</evidence>
<feature type="region of interest" description="Disordered" evidence="1">
    <location>
        <begin position="743"/>
        <end position="764"/>
    </location>
</feature>
<dbReference type="AlphaFoldDB" id="A0A9P7Y8E2"/>
<protein>
    <recommendedName>
        <fullName evidence="4">Hint domain-containing protein</fullName>
    </recommendedName>
</protein>
<dbReference type="Proteomes" id="UP000824998">
    <property type="component" value="Unassembled WGS sequence"/>
</dbReference>
<evidence type="ECO:0000313" key="2">
    <source>
        <dbReference type="EMBL" id="KAG9229029.1"/>
    </source>
</evidence>
<proteinExistence type="predicted"/>
<dbReference type="Gene3D" id="2.170.16.10">
    <property type="entry name" value="Hedgehog/Intein (Hint) domain"/>
    <property type="match status" value="1"/>
</dbReference>
<sequence>MVRADPPIVTFPDEWLASLQGQFPQDVIDYFDKSLPASPAFTPDTHIVRLLADFLISKENYTFGGRAAKSQFFSDHEILFNKPPLSALPGWDTHRVFLIVQAMHATGQTNVKTDNFDSLGSKVDEKFEAEKVALFEKFLLHQSDDIEPSSSKAANYRQIFLGPYRTITESKLQDGGGFIVSPSYEMWHRLIAYRAIGAEPELVVSAYVEFTQPSSESGGITEQTFLDIGISSGLSTEDNMKKLDNFEAWLDAKPDTVNGNMIGYNAANDMPDEMPIDYLTVKNFFEPDPSSGQCLDGETTVVMKRGSTKKMRDIKAGDFVMSCDYITGVQKAARVSFVHVIQLDPEVPLYEMTNHPGVLFTGSHPLINRVKGSPPEVTFVDMDNAVAMYPWWESLPTSKLEDVRLVPSEGREVYNFILDRDSKETVMGPTTFFVKDSLNVEFEVACDGPILEWFPECAEFFEGCKDFILAQGMDSIKTLRSAVYRKQRKSGPGIQDILQYAIKQTWNDPAKGKKSTSLLSALGIPDISFWNISIAKLLLGIDQKYIELATEAIREVVLVMGRLISDMIHIAWISESNDIDEAQKKPFLIIHSLHGKKCDSMLESQWLDTLKIRVFQQGNVISEETLPVSREGWLTANMQVAIPLDLPADVIASHDVELRVSGQRKGLIFSMAGSMGTLTWGNPTSVEVTGTSLLIGSFNDKKCVMRVTPVLLDPAVVETWKGGRSWTLEKRMEFARNLGEQAGSLTSGEEKRVRAGKGESKIPISRGIGNPIPKVVG</sequence>
<evidence type="ECO:0000256" key="1">
    <source>
        <dbReference type="SAM" id="MobiDB-lite"/>
    </source>
</evidence>
<name>A0A9P7Y8E2_9HELO</name>
<evidence type="ECO:0008006" key="4">
    <source>
        <dbReference type="Google" id="ProtNLM"/>
    </source>
</evidence>
<dbReference type="EMBL" id="MU251823">
    <property type="protein sequence ID" value="KAG9229029.1"/>
    <property type="molecule type" value="Genomic_DNA"/>
</dbReference>
<dbReference type="SUPFAM" id="SSF51294">
    <property type="entry name" value="Hedgehog/intein (Hint) domain"/>
    <property type="match status" value="1"/>
</dbReference>
<gene>
    <name evidence="2" type="ORF">BJ875DRAFT_475964</name>
</gene>
<dbReference type="PROSITE" id="PS50817">
    <property type="entry name" value="INTEIN_N_TER"/>
    <property type="match status" value="1"/>
</dbReference>